<comment type="function">
    <text evidence="8 10">Molecular chaperone. Has ATPase activity.</text>
</comment>
<keyword evidence="6 10" id="KW-0346">Stress response</keyword>
<dbReference type="FunFam" id="3.30.565.10:FF:000009">
    <property type="entry name" value="Molecular chaperone HtpG"/>
    <property type="match status" value="1"/>
</dbReference>
<dbReference type="HAMAP" id="MF_00505">
    <property type="entry name" value="HSP90"/>
    <property type="match status" value="1"/>
</dbReference>
<dbReference type="STRING" id="1035707.SAMN05216552_102812"/>
<feature type="binding site" evidence="11">
    <location>
        <position position="177"/>
    </location>
    <ligand>
        <name>ATP</name>
        <dbReference type="ChEBI" id="CHEBI:30616"/>
    </ligand>
</feature>
<dbReference type="InterPro" id="IPR019805">
    <property type="entry name" value="Heat_shock_protein_90_CS"/>
</dbReference>
<feature type="domain" description="Histidine kinase/HSP90-like ATPase" evidence="12">
    <location>
        <begin position="30"/>
        <end position="187"/>
    </location>
</feature>
<evidence type="ECO:0000256" key="5">
    <source>
        <dbReference type="ARBA" id="ARBA00022840"/>
    </source>
</evidence>
<comment type="caution">
    <text evidence="10">Lacks conserved residue(s) required for the propagation of feature annotation.</text>
</comment>
<dbReference type="GO" id="GO:0005524">
    <property type="term" value="F:ATP binding"/>
    <property type="evidence" value="ECO:0007669"/>
    <property type="project" value="UniProtKB-UniRule"/>
</dbReference>
<dbReference type="InterPro" id="IPR001404">
    <property type="entry name" value="Hsp90_fam"/>
</dbReference>
<dbReference type="SUPFAM" id="SSF54211">
    <property type="entry name" value="Ribosomal protein S5 domain 2-like"/>
    <property type="match status" value="1"/>
</dbReference>
<evidence type="ECO:0000256" key="1">
    <source>
        <dbReference type="ARBA" id="ARBA00004496"/>
    </source>
</evidence>
<feature type="region of interest" description="A; substrate-binding" evidence="10">
    <location>
        <begin position="1"/>
        <end position="343"/>
    </location>
</feature>
<keyword evidence="14" id="KW-1185">Reference proteome</keyword>
<dbReference type="InterPro" id="IPR020575">
    <property type="entry name" value="Hsp90_N"/>
</dbReference>
<dbReference type="RefSeq" id="WP_093558181.1">
    <property type="nucleotide sequence ID" value="NZ_FPBO01000028.1"/>
</dbReference>
<dbReference type="FunFam" id="3.30.230.80:FF:000002">
    <property type="entry name" value="Molecular chaperone HtpG"/>
    <property type="match status" value="1"/>
</dbReference>
<evidence type="ECO:0000259" key="12">
    <source>
        <dbReference type="SMART" id="SM00387"/>
    </source>
</evidence>
<proteinExistence type="inferred from homology"/>
<dbReference type="PRINTS" id="PR00775">
    <property type="entry name" value="HEATSHOCK90"/>
</dbReference>
<comment type="subcellular location">
    <subcellularLocation>
        <location evidence="1 10">Cytoplasm</location>
    </subcellularLocation>
</comment>
<evidence type="ECO:0000256" key="2">
    <source>
        <dbReference type="ARBA" id="ARBA00008239"/>
    </source>
</evidence>
<feature type="binding site" evidence="11">
    <location>
        <position position="88"/>
    </location>
    <ligand>
        <name>ATP</name>
        <dbReference type="ChEBI" id="CHEBI:30616"/>
    </ligand>
</feature>
<dbReference type="AlphaFoldDB" id="A0A1I7LF06"/>
<evidence type="ECO:0000256" key="3">
    <source>
        <dbReference type="ARBA" id="ARBA00022490"/>
    </source>
</evidence>
<evidence type="ECO:0000313" key="13">
    <source>
        <dbReference type="EMBL" id="SFV08248.1"/>
    </source>
</evidence>
<keyword evidence="7 10" id="KW-0143">Chaperone</keyword>
<dbReference type="GO" id="GO:0051082">
    <property type="term" value="F:unfolded protein binding"/>
    <property type="evidence" value="ECO:0007669"/>
    <property type="project" value="UniProtKB-UniRule"/>
</dbReference>
<dbReference type="InterPro" id="IPR020568">
    <property type="entry name" value="Ribosomal_Su5_D2-typ_SF"/>
</dbReference>
<evidence type="ECO:0000256" key="7">
    <source>
        <dbReference type="ARBA" id="ARBA00023186"/>
    </source>
</evidence>
<comment type="similarity">
    <text evidence="2 10">Belongs to the heat shock protein 90 family.</text>
</comment>
<keyword evidence="3 10" id="KW-0963">Cytoplasm</keyword>
<dbReference type="NCBIfam" id="NF003555">
    <property type="entry name" value="PRK05218.1"/>
    <property type="match status" value="1"/>
</dbReference>
<evidence type="ECO:0000256" key="11">
    <source>
        <dbReference type="PIRSR" id="PIRSR002583-1"/>
    </source>
</evidence>
<feature type="binding site" evidence="11">
    <location>
        <begin position="103"/>
        <end position="104"/>
    </location>
    <ligand>
        <name>ATP</name>
        <dbReference type="ChEBI" id="CHEBI:30616"/>
    </ligand>
</feature>
<evidence type="ECO:0000256" key="4">
    <source>
        <dbReference type="ARBA" id="ARBA00022741"/>
    </source>
</evidence>
<feature type="region of interest" description="C" evidence="10">
    <location>
        <begin position="565"/>
        <end position="641"/>
    </location>
</feature>
<feature type="binding site" evidence="11">
    <location>
        <position position="83"/>
    </location>
    <ligand>
        <name>ATP</name>
        <dbReference type="ChEBI" id="CHEBI:30616"/>
    </ligand>
</feature>
<dbReference type="GO" id="GO:0005737">
    <property type="term" value="C:cytoplasm"/>
    <property type="evidence" value="ECO:0007669"/>
    <property type="project" value="UniProtKB-SubCell"/>
</dbReference>
<dbReference type="Proteomes" id="UP000199391">
    <property type="component" value="Unassembled WGS sequence"/>
</dbReference>
<feature type="binding site" evidence="11">
    <location>
        <position position="41"/>
    </location>
    <ligand>
        <name>ATP</name>
        <dbReference type="ChEBI" id="CHEBI:30616"/>
    </ligand>
</feature>
<keyword evidence="4 10" id="KW-0547">Nucleotide-binding</keyword>
<dbReference type="Gene3D" id="3.30.565.10">
    <property type="entry name" value="Histidine kinase-like ATPase, C-terminal domain"/>
    <property type="match status" value="1"/>
</dbReference>
<dbReference type="Pfam" id="PF13589">
    <property type="entry name" value="HATPase_c_3"/>
    <property type="match status" value="1"/>
</dbReference>
<dbReference type="CDD" id="cd16927">
    <property type="entry name" value="HATPase_Hsp90-like"/>
    <property type="match status" value="1"/>
</dbReference>
<feature type="binding site" evidence="11">
    <location>
        <position position="343"/>
    </location>
    <ligand>
        <name>ATP</name>
        <dbReference type="ChEBI" id="CHEBI:30616"/>
    </ligand>
</feature>
<feature type="binding site" evidence="11">
    <location>
        <position position="37"/>
    </location>
    <ligand>
        <name>ATP</name>
        <dbReference type="ChEBI" id="CHEBI:30616"/>
    </ligand>
</feature>
<gene>
    <name evidence="10" type="primary">htpG</name>
    <name evidence="13" type="ORF">SAMN05216552_102812</name>
</gene>
<evidence type="ECO:0000256" key="6">
    <source>
        <dbReference type="ARBA" id="ARBA00023016"/>
    </source>
</evidence>
<dbReference type="Gene3D" id="3.40.50.11260">
    <property type="match status" value="1"/>
</dbReference>
<dbReference type="Gene3D" id="3.30.230.80">
    <property type="match status" value="1"/>
</dbReference>
<dbReference type="Gene3D" id="1.20.120.790">
    <property type="entry name" value="Heat shock protein 90, C-terminal domain"/>
    <property type="match status" value="1"/>
</dbReference>
<reference evidence="14" key="1">
    <citation type="submission" date="2016-10" db="EMBL/GenBank/DDBJ databases">
        <authorList>
            <person name="Varghese N."/>
            <person name="Submissions S."/>
        </authorList>
    </citation>
    <scope>NUCLEOTIDE SEQUENCE [LARGE SCALE GENOMIC DNA]</scope>
    <source>
        <strain evidence="14">CGMCC 1.11014</strain>
    </source>
</reference>
<organism evidence="13 14">
    <name type="scientific">Pseudoduganella namucuonensis</name>
    <dbReference type="NCBI Taxonomy" id="1035707"/>
    <lineage>
        <taxon>Bacteria</taxon>
        <taxon>Pseudomonadati</taxon>
        <taxon>Pseudomonadota</taxon>
        <taxon>Betaproteobacteria</taxon>
        <taxon>Burkholderiales</taxon>
        <taxon>Oxalobacteraceae</taxon>
        <taxon>Telluria group</taxon>
        <taxon>Pseudoduganella</taxon>
    </lineage>
</organism>
<evidence type="ECO:0000256" key="10">
    <source>
        <dbReference type="HAMAP-Rule" id="MF_00505"/>
    </source>
</evidence>
<dbReference type="InterPro" id="IPR003594">
    <property type="entry name" value="HATPase_dom"/>
</dbReference>
<dbReference type="OrthoDB" id="9802640at2"/>
<dbReference type="SUPFAM" id="SSF55874">
    <property type="entry name" value="ATPase domain of HSP90 chaperone/DNA topoisomerase II/histidine kinase"/>
    <property type="match status" value="1"/>
</dbReference>
<protein>
    <recommendedName>
        <fullName evidence="9 10">Chaperone protein HtpG</fullName>
    </recommendedName>
    <alternativeName>
        <fullName evidence="10">Heat shock protein HtpG</fullName>
    </alternativeName>
    <alternativeName>
        <fullName evidence="10">High temperature protein G</fullName>
    </alternativeName>
</protein>
<dbReference type="EMBL" id="FPBO01000028">
    <property type="protein sequence ID" value="SFV08248.1"/>
    <property type="molecule type" value="Genomic_DNA"/>
</dbReference>
<dbReference type="GO" id="GO:0016887">
    <property type="term" value="F:ATP hydrolysis activity"/>
    <property type="evidence" value="ECO:0007669"/>
    <property type="project" value="InterPro"/>
</dbReference>
<dbReference type="Pfam" id="PF00183">
    <property type="entry name" value="HSP90"/>
    <property type="match status" value="1"/>
</dbReference>
<evidence type="ECO:0000256" key="8">
    <source>
        <dbReference type="ARBA" id="ARBA00058590"/>
    </source>
</evidence>
<feature type="binding site" evidence="11">
    <location>
        <begin position="125"/>
        <end position="130"/>
    </location>
    <ligand>
        <name>ATP</name>
        <dbReference type="ChEBI" id="CHEBI:30616"/>
    </ligand>
</feature>
<evidence type="ECO:0000313" key="14">
    <source>
        <dbReference type="Proteomes" id="UP000199391"/>
    </source>
</evidence>
<keyword evidence="5 10" id="KW-0067">ATP-binding</keyword>
<dbReference type="PANTHER" id="PTHR11528">
    <property type="entry name" value="HEAT SHOCK PROTEIN 90 FAMILY MEMBER"/>
    <property type="match status" value="1"/>
</dbReference>
<dbReference type="SUPFAM" id="SSF110942">
    <property type="entry name" value="HSP90 C-terminal domain"/>
    <property type="match status" value="1"/>
</dbReference>
<name>A0A1I7LF06_9BURK</name>
<dbReference type="GO" id="GO:0140662">
    <property type="term" value="F:ATP-dependent protein folding chaperone"/>
    <property type="evidence" value="ECO:0007669"/>
    <property type="project" value="InterPro"/>
</dbReference>
<feature type="binding site" evidence="11">
    <location>
        <position position="102"/>
    </location>
    <ligand>
        <name>ATP</name>
        <dbReference type="ChEBI" id="CHEBI:30616"/>
    </ligand>
</feature>
<dbReference type="SMART" id="SM00387">
    <property type="entry name" value="HATPase_c"/>
    <property type="match status" value="1"/>
</dbReference>
<dbReference type="PIRSF" id="PIRSF002583">
    <property type="entry name" value="Hsp90"/>
    <property type="match status" value="1"/>
</dbReference>
<dbReference type="PROSITE" id="PS00298">
    <property type="entry name" value="HSP90"/>
    <property type="match status" value="1"/>
</dbReference>
<evidence type="ECO:0000256" key="9">
    <source>
        <dbReference type="ARBA" id="ARBA00070675"/>
    </source>
</evidence>
<comment type="subunit">
    <text evidence="10">Homodimer.</text>
</comment>
<accession>A0A1I7LF06</accession>
<dbReference type="InterPro" id="IPR037196">
    <property type="entry name" value="HSP90_C"/>
</dbReference>
<sequence length="641" mass="72156">MADTTEKQTLGFQAEVKQLLQLMIHSLYSNKEIFLRELISNASDASDKLRFEAINNDALYGNDHELKIKVGFDKAARTITISDNGIGMSREEAISHLGTIAKSGTKEFFGKLSGDQQADAALIGQFGVGFYSGFIVADKITVETRRAGLDGSQGVRWESSGEGDYSVEQIDKPSRGTDIILHLREGEDEFLSSWKIKSIIRKYSDHISLPIVMQKEEWDEEKKETVLKDETETVNQASALWARSKSDITPEQYEEFYKHVSHDFAAPLTYTHNRVEGRSEYTQLLYIPAKAPFDLWDRNKRGGIKLYVKRVFIMDDAEQLMPTYLRFVKGVIDSSDLPLNVSREILQESRDVKVIREGSTKRVLGMLEELANAEEQDKKDKYAAFWTEFGQVLKEGVGEDAVNKDRLAKLLRFASTHNDGDEQTVSLADYVARMKEGQDKIYYVTGEAYKAAKNSPHLEIFRKKGVEVILMTDRVDEWMLSFLTEFEGKELVSVAKGGLDLGALEDEAEKKEHEETETSYKELTERMKTALADKAKEVRVTFRLTDSPACLVADEHELSGNLLRMLKAAGQSAPESKPILEINPNHPLVTRLKYENAESAQFADWSHILFDQALLAEGGSLSDPAAFVKRLNEMLLSGAAK</sequence>
<dbReference type="InterPro" id="IPR036890">
    <property type="entry name" value="HATPase_C_sf"/>
</dbReference>